<accession>A0ACC2PUX6</accession>
<evidence type="ECO:0000313" key="2">
    <source>
        <dbReference type="Proteomes" id="UP001239111"/>
    </source>
</evidence>
<sequence>MRDVTYQERNHYLYHKPTLSLNFPKLSDSESQTISAMQNESNTDLIIQSSPAERFVLNVFDETTLEIALVKLKKSVWWNAGGFFFIEYGSSPNHCKDLDSFFDVIWDLNILSVVVACLNSNFSTDLYSYNPFSERAPTFWHKIGHHSQKNGRLVTLYKNSSALLGSYSSCSDLYFDKTVEVKNYPINLGVSGVKRYNEIVNLVWDSLGVNVTRSRVHHDSLGVVSNNSANGTMADVLRAKYDMIAIIDYERGFWRNNMQTFITKDLCYVVKKKNLPMSSRLLKLYSPSVWITKFIIMSILVIVFMSTSKRGIIWNIMNVYRATLGHAMLHPPKSWCIRIIMISFIFKQLVMINVSQSQLTLTLATDQSKHVDIIKDGKLILNAKHYKIFGTIYYRRVIFGSDDKRPFFDLVEDFDVCLTLMKFRDDVICIDNCLRLKSYELDPKTSIIRDPLFSRNGILLVRDDFPLQKRFHDIYVNLFERGIILHTLAVKSWQQRSQRDNIPDEQTMISLRKLRVCFYILCVAHMCSFTVLIIEIFFHHFKTHSQTRAFT</sequence>
<keyword evidence="2" id="KW-1185">Reference proteome</keyword>
<organism evidence="1 2">
    <name type="scientific">Eretmocerus hayati</name>
    <dbReference type="NCBI Taxonomy" id="131215"/>
    <lineage>
        <taxon>Eukaryota</taxon>
        <taxon>Metazoa</taxon>
        <taxon>Ecdysozoa</taxon>
        <taxon>Arthropoda</taxon>
        <taxon>Hexapoda</taxon>
        <taxon>Insecta</taxon>
        <taxon>Pterygota</taxon>
        <taxon>Neoptera</taxon>
        <taxon>Endopterygota</taxon>
        <taxon>Hymenoptera</taxon>
        <taxon>Apocrita</taxon>
        <taxon>Proctotrupomorpha</taxon>
        <taxon>Chalcidoidea</taxon>
        <taxon>Aphelinidae</taxon>
        <taxon>Aphelininae</taxon>
        <taxon>Eretmocerus</taxon>
    </lineage>
</organism>
<protein>
    <submittedName>
        <fullName evidence="1">Uncharacterized protein</fullName>
    </submittedName>
</protein>
<comment type="caution">
    <text evidence="1">The sequence shown here is derived from an EMBL/GenBank/DDBJ whole genome shotgun (WGS) entry which is preliminary data.</text>
</comment>
<dbReference type="EMBL" id="CM056741">
    <property type="protein sequence ID" value="KAJ8686758.1"/>
    <property type="molecule type" value="Genomic_DNA"/>
</dbReference>
<proteinExistence type="predicted"/>
<dbReference type="Proteomes" id="UP001239111">
    <property type="component" value="Chromosome 1"/>
</dbReference>
<evidence type="ECO:0000313" key="1">
    <source>
        <dbReference type="EMBL" id="KAJ8686758.1"/>
    </source>
</evidence>
<name>A0ACC2PUX6_9HYME</name>
<reference evidence="1" key="1">
    <citation type="submission" date="2023-04" db="EMBL/GenBank/DDBJ databases">
        <title>A chromosome-level genome assembly of the parasitoid wasp Eretmocerus hayati.</title>
        <authorList>
            <person name="Zhong Y."/>
            <person name="Liu S."/>
            <person name="Liu Y."/>
        </authorList>
    </citation>
    <scope>NUCLEOTIDE SEQUENCE</scope>
    <source>
        <strain evidence="1">ZJU_SS_LIU_2023</strain>
    </source>
</reference>
<gene>
    <name evidence="1" type="ORF">QAD02_022552</name>
</gene>